<sequence length="39" mass="4174">AAPHRPRHSSTGADRGAPCEGTAPARATRARDRFYGRPV</sequence>
<feature type="non-terminal residue" evidence="2">
    <location>
        <position position="39"/>
    </location>
</feature>
<feature type="non-terminal residue" evidence="2">
    <location>
        <position position="1"/>
    </location>
</feature>
<dbReference type="EMBL" id="CADCUH010000074">
    <property type="protein sequence ID" value="CAA9337244.1"/>
    <property type="molecule type" value="Genomic_DNA"/>
</dbReference>
<organism evidence="2">
    <name type="scientific">uncultured Nocardioidaceae bacterium</name>
    <dbReference type="NCBI Taxonomy" id="253824"/>
    <lineage>
        <taxon>Bacteria</taxon>
        <taxon>Bacillati</taxon>
        <taxon>Actinomycetota</taxon>
        <taxon>Actinomycetes</taxon>
        <taxon>Propionibacteriales</taxon>
        <taxon>Nocardioidaceae</taxon>
        <taxon>environmental samples</taxon>
    </lineage>
</organism>
<reference evidence="2" key="1">
    <citation type="submission" date="2020-02" db="EMBL/GenBank/DDBJ databases">
        <authorList>
            <person name="Meier V. D."/>
        </authorList>
    </citation>
    <scope>NUCLEOTIDE SEQUENCE</scope>
    <source>
        <strain evidence="2">AVDCRST_MAG36</strain>
    </source>
</reference>
<accession>A0A6J4LN39</accession>
<evidence type="ECO:0000313" key="2">
    <source>
        <dbReference type="EMBL" id="CAA9337244.1"/>
    </source>
</evidence>
<evidence type="ECO:0000256" key="1">
    <source>
        <dbReference type="SAM" id="MobiDB-lite"/>
    </source>
</evidence>
<dbReference type="AlphaFoldDB" id="A0A6J4LN39"/>
<proteinExistence type="predicted"/>
<name>A0A6J4LN39_9ACTN</name>
<gene>
    <name evidence="2" type="ORF">AVDCRST_MAG36-1231</name>
</gene>
<protein>
    <submittedName>
        <fullName evidence="2">Uncharacterized protein</fullName>
    </submittedName>
</protein>
<feature type="region of interest" description="Disordered" evidence="1">
    <location>
        <begin position="1"/>
        <end position="39"/>
    </location>
</feature>
<feature type="compositionally biased region" description="Basic and acidic residues" evidence="1">
    <location>
        <begin position="29"/>
        <end position="39"/>
    </location>
</feature>